<evidence type="ECO:0000256" key="1">
    <source>
        <dbReference type="SAM" id="Phobius"/>
    </source>
</evidence>
<name>K6ZTS6_9ALTE</name>
<evidence type="ECO:0000313" key="3">
    <source>
        <dbReference type="Proteomes" id="UP000006263"/>
    </source>
</evidence>
<gene>
    <name evidence="2" type="ORF">GMES_4459</name>
</gene>
<sequence length="42" mass="4736">MIIDTKSTDASSIDNRNIEEPSAIFFEYLLAIFYLFGGSKMS</sequence>
<comment type="caution">
    <text evidence="2">The sequence shown here is derived from an EMBL/GenBank/DDBJ whole genome shotgun (WGS) entry which is preliminary data.</text>
</comment>
<keyword evidence="1" id="KW-1133">Transmembrane helix</keyword>
<dbReference type="Proteomes" id="UP000006263">
    <property type="component" value="Unassembled WGS sequence"/>
</dbReference>
<proteinExistence type="predicted"/>
<protein>
    <submittedName>
        <fullName evidence="2">Uncharacterized protein</fullName>
    </submittedName>
</protein>
<dbReference type="AlphaFoldDB" id="K6ZTS6"/>
<accession>K6ZTS6</accession>
<organism evidence="2 3">
    <name type="scientific">Paraglaciecola mesophila KMM 241</name>
    <dbReference type="NCBI Taxonomy" id="1128912"/>
    <lineage>
        <taxon>Bacteria</taxon>
        <taxon>Pseudomonadati</taxon>
        <taxon>Pseudomonadota</taxon>
        <taxon>Gammaproteobacteria</taxon>
        <taxon>Alteromonadales</taxon>
        <taxon>Alteromonadaceae</taxon>
        <taxon>Paraglaciecola</taxon>
    </lineage>
</organism>
<dbReference type="EMBL" id="BAEP01000089">
    <property type="protein sequence ID" value="GAC26725.1"/>
    <property type="molecule type" value="Genomic_DNA"/>
</dbReference>
<feature type="transmembrane region" description="Helical" evidence="1">
    <location>
        <begin position="21"/>
        <end position="37"/>
    </location>
</feature>
<evidence type="ECO:0000313" key="2">
    <source>
        <dbReference type="EMBL" id="GAC26725.1"/>
    </source>
</evidence>
<keyword evidence="1" id="KW-0472">Membrane</keyword>
<keyword evidence="1" id="KW-0812">Transmembrane</keyword>
<reference evidence="2 3" key="1">
    <citation type="journal article" date="2017" name="Antonie Van Leeuwenhoek">
        <title>Rhizobium rhizosphaerae sp. nov., a novel species isolated from rice rhizosphere.</title>
        <authorList>
            <person name="Zhao J.J."/>
            <person name="Zhang J."/>
            <person name="Zhang R.J."/>
            <person name="Zhang C.W."/>
            <person name="Yin H.Q."/>
            <person name="Zhang X.X."/>
        </authorList>
    </citation>
    <scope>NUCLEOTIDE SEQUENCE [LARGE SCALE GENOMIC DNA]</scope>
    <source>
        <strain evidence="2 3">KMM 241</strain>
    </source>
</reference>